<comment type="caution">
    <text evidence="3">The sequence shown here is derived from an EMBL/GenBank/DDBJ whole genome shotgun (WGS) entry which is preliminary data.</text>
</comment>
<accession>A0A9D1TMI1</accession>
<feature type="domain" description="Sensor histidine kinase NatK-like C-terminal" evidence="2">
    <location>
        <begin position="316"/>
        <end position="419"/>
    </location>
</feature>
<feature type="transmembrane region" description="Helical" evidence="1">
    <location>
        <begin position="6"/>
        <end position="22"/>
    </location>
</feature>
<gene>
    <name evidence="3" type="ORF">H9900_05220</name>
</gene>
<evidence type="ECO:0000313" key="4">
    <source>
        <dbReference type="Proteomes" id="UP000824162"/>
    </source>
</evidence>
<feature type="transmembrane region" description="Helical" evidence="1">
    <location>
        <begin position="34"/>
        <end position="55"/>
    </location>
</feature>
<dbReference type="InterPro" id="IPR036890">
    <property type="entry name" value="HATPase_C_sf"/>
</dbReference>
<dbReference type="PANTHER" id="PTHR40448:SF1">
    <property type="entry name" value="TWO-COMPONENT SENSOR HISTIDINE KINASE"/>
    <property type="match status" value="1"/>
</dbReference>
<sequence>MPWFVIDMLNIIMELALCQLFFTRFLDGFRSRPVIWAPVYLISFAAMSVCALFSVHSLVQLTVTVSTTFLIALTLFKDRLWKRLLFALLFLCFAFIAETLVFMMLTLLCGDSVGQPGMPRFIGMIATKLCMFWITVYISSAMRRRISKLPLKYALLIILIPLSSLLLESLLNLLVTESVVRHDFIVYISLASIIYMNLAVFDFINTYLDRVEFEVTKQILEQEHKNYRTLREHEDELRTIKHNIIHIVSGVKQSLKNNENAESIIKDLDVAAERISSVVYSGNSCVDAVLNEKSRLCRLRNIRCSIRVSADKIYIKPVDMFVLLGNALDNAVEACGRLKDGTEPFVDIEIRSYESKLIIRIRNSADMEDCGNITELSSSKADKLNHGFGFRSIKAIVSAYDGLMKAGVSDGVFSLEMILDNVA</sequence>
<evidence type="ECO:0000313" key="3">
    <source>
        <dbReference type="EMBL" id="HIV86194.1"/>
    </source>
</evidence>
<dbReference type="Pfam" id="PF14501">
    <property type="entry name" value="HATPase_c_5"/>
    <property type="match status" value="1"/>
</dbReference>
<reference evidence="3" key="2">
    <citation type="submission" date="2021-04" db="EMBL/GenBank/DDBJ databases">
        <authorList>
            <person name="Gilroy R."/>
        </authorList>
    </citation>
    <scope>NUCLEOTIDE SEQUENCE</scope>
    <source>
        <strain evidence="3">5790</strain>
    </source>
</reference>
<protein>
    <submittedName>
        <fullName evidence="3">ATP-binding protein</fullName>
    </submittedName>
</protein>
<feature type="transmembrane region" description="Helical" evidence="1">
    <location>
        <begin position="120"/>
        <end position="141"/>
    </location>
</feature>
<reference evidence="3" key="1">
    <citation type="journal article" date="2021" name="PeerJ">
        <title>Extensive microbial diversity within the chicken gut microbiome revealed by metagenomics and culture.</title>
        <authorList>
            <person name="Gilroy R."/>
            <person name="Ravi A."/>
            <person name="Getino M."/>
            <person name="Pursley I."/>
            <person name="Horton D.L."/>
            <person name="Alikhan N.F."/>
            <person name="Baker D."/>
            <person name="Gharbi K."/>
            <person name="Hall N."/>
            <person name="Watson M."/>
            <person name="Adriaenssens E.M."/>
            <person name="Foster-Nyarko E."/>
            <person name="Jarju S."/>
            <person name="Secka A."/>
            <person name="Antonio M."/>
            <person name="Oren A."/>
            <person name="Chaudhuri R.R."/>
            <person name="La Ragione R."/>
            <person name="Hildebrand F."/>
            <person name="Pallen M.J."/>
        </authorList>
    </citation>
    <scope>NUCLEOTIDE SEQUENCE</scope>
    <source>
        <strain evidence="3">5790</strain>
    </source>
</reference>
<dbReference type="SUPFAM" id="SSF55874">
    <property type="entry name" value="ATPase domain of HSP90 chaperone/DNA topoisomerase II/histidine kinase"/>
    <property type="match status" value="1"/>
</dbReference>
<dbReference type="InterPro" id="IPR032834">
    <property type="entry name" value="NatK-like_C"/>
</dbReference>
<feature type="transmembrane region" description="Helical" evidence="1">
    <location>
        <begin position="184"/>
        <end position="204"/>
    </location>
</feature>
<feature type="transmembrane region" description="Helical" evidence="1">
    <location>
        <begin position="153"/>
        <end position="172"/>
    </location>
</feature>
<dbReference type="EMBL" id="DXIJ01000108">
    <property type="protein sequence ID" value="HIV86194.1"/>
    <property type="molecule type" value="Genomic_DNA"/>
</dbReference>
<feature type="transmembrane region" description="Helical" evidence="1">
    <location>
        <begin position="61"/>
        <end position="77"/>
    </location>
</feature>
<dbReference type="Gene3D" id="3.30.565.10">
    <property type="entry name" value="Histidine kinase-like ATPase, C-terminal domain"/>
    <property type="match status" value="1"/>
</dbReference>
<dbReference type="GO" id="GO:0005524">
    <property type="term" value="F:ATP binding"/>
    <property type="evidence" value="ECO:0007669"/>
    <property type="project" value="UniProtKB-KW"/>
</dbReference>
<feature type="transmembrane region" description="Helical" evidence="1">
    <location>
        <begin position="84"/>
        <end position="108"/>
    </location>
</feature>
<organism evidence="3 4">
    <name type="scientific">Candidatus Monoglobus merdigallinarum</name>
    <dbReference type="NCBI Taxonomy" id="2838698"/>
    <lineage>
        <taxon>Bacteria</taxon>
        <taxon>Bacillati</taxon>
        <taxon>Bacillota</taxon>
        <taxon>Clostridia</taxon>
        <taxon>Monoglobales</taxon>
        <taxon>Monoglobaceae</taxon>
        <taxon>Monoglobus</taxon>
    </lineage>
</organism>
<proteinExistence type="predicted"/>
<dbReference type="PANTHER" id="PTHR40448">
    <property type="entry name" value="TWO-COMPONENT SENSOR HISTIDINE KINASE"/>
    <property type="match status" value="1"/>
</dbReference>
<dbReference type="CDD" id="cd16935">
    <property type="entry name" value="HATPase_AgrC-ComD-like"/>
    <property type="match status" value="1"/>
</dbReference>
<keyword evidence="3" id="KW-0067">ATP-binding</keyword>
<name>A0A9D1TMI1_9FIRM</name>
<keyword evidence="1" id="KW-0472">Membrane</keyword>
<keyword evidence="3" id="KW-0547">Nucleotide-binding</keyword>
<keyword evidence="1" id="KW-0812">Transmembrane</keyword>
<evidence type="ECO:0000259" key="2">
    <source>
        <dbReference type="Pfam" id="PF14501"/>
    </source>
</evidence>
<evidence type="ECO:0000256" key="1">
    <source>
        <dbReference type="SAM" id="Phobius"/>
    </source>
</evidence>
<dbReference type="AlphaFoldDB" id="A0A9D1TMI1"/>
<dbReference type="GO" id="GO:0042802">
    <property type="term" value="F:identical protein binding"/>
    <property type="evidence" value="ECO:0007669"/>
    <property type="project" value="TreeGrafter"/>
</dbReference>
<keyword evidence="1" id="KW-1133">Transmembrane helix</keyword>
<dbReference type="Proteomes" id="UP000824162">
    <property type="component" value="Unassembled WGS sequence"/>
</dbReference>